<evidence type="ECO:0000256" key="2">
    <source>
        <dbReference type="ARBA" id="ARBA00023008"/>
    </source>
</evidence>
<dbReference type="Pfam" id="PF04234">
    <property type="entry name" value="CopC"/>
    <property type="match status" value="1"/>
</dbReference>
<dbReference type="Proteomes" id="UP000248925">
    <property type="component" value="Unassembled WGS sequence"/>
</dbReference>
<evidence type="ECO:0000313" key="6">
    <source>
        <dbReference type="Proteomes" id="UP000248925"/>
    </source>
</evidence>
<name>A0A2W4C4I4_9HYPH</name>
<keyword evidence="1" id="KW-0732">Signal</keyword>
<dbReference type="GO" id="GO:0042597">
    <property type="term" value="C:periplasmic space"/>
    <property type="evidence" value="ECO:0007669"/>
    <property type="project" value="InterPro"/>
</dbReference>
<evidence type="ECO:0000256" key="3">
    <source>
        <dbReference type="SAM" id="Phobius"/>
    </source>
</evidence>
<feature type="domain" description="CopC" evidence="4">
    <location>
        <begin position="49"/>
        <end position="138"/>
    </location>
</feature>
<proteinExistence type="predicted"/>
<keyword evidence="2" id="KW-0186">Copper</keyword>
<gene>
    <name evidence="5" type="ORF">CPY51_29965</name>
</gene>
<dbReference type="RefSeq" id="WP_111164020.1">
    <property type="nucleotide sequence ID" value="NZ_PCDP01000076.1"/>
</dbReference>
<dbReference type="AlphaFoldDB" id="A0A2W4C4I4"/>
<dbReference type="SUPFAM" id="SSF81296">
    <property type="entry name" value="E set domains"/>
    <property type="match status" value="1"/>
</dbReference>
<sequence>MVTSNGDEPLLEANHKGFDMRAHGTFGALIFIPLLILIPTAARASLEPATIALDNAPESEGANVVLMFATGVNLAASTIEVIDSEKHQIQIDAPELGENGMDVNIQLHGPLPPGIYTIRWRAFSTDGRLSQGNSTFDIEP</sequence>
<keyword evidence="3" id="KW-1133">Transmembrane helix</keyword>
<evidence type="ECO:0000259" key="4">
    <source>
        <dbReference type="Pfam" id="PF04234"/>
    </source>
</evidence>
<accession>A0A2W4C4I4</accession>
<keyword evidence="3" id="KW-0812">Transmembrane</keyword>
<protein>
    <recommendedName>
        <fullName evidence="4">CopC domain-containing protein</fullName>
    </recommendedName>
</protein>
<evidence type="ECO:0000256" key="1">
    <source>
        <dbReference type="ARBA" id="ARBA00022729"/>
    </source>
</evidence>
<feature type="transmembrane region" description="Helical" evidence="3">
    <location>
        <begin position="20"/>
        <end position="38"/>
    </location>
</feature>
<comment type="caution">
    <text evidence="5">The sequence shown here is derived from an EMBL/GenBank/DDBJ whole genome shotgun (WGS) entry which is preliminary data.</text>
</comment>
<organism evidence="5 6">
    <name type="scientific">Rhizobium tubonense</name>
    <dbReference type="NCBI Taxonomy" id="484088"/>
    <lineage>
        <taxon>Bacteria</taxon>
        <taxon>Pseudomonadati</taxon>
        <taxon>Pseudomonadota</taxon>
        <taxon>Alphaproteobacteria</taxon>
        <taxon>Hyphomicrobiales</taxon>
        <taxon>Rhizobiaceae</taxon>
        <taxon>Rhizobium/Agrobacterium group</taxon>
        <taxon>Rhizobium</taxon>
    </lineage>
</organism>
<keyword evidence="6" id="KW-1185">Reference proteome</keyword>
<keyword evidence="3" id="KW-0472">Membrane</keyword>
<dbReference type="GO" id="GO:0046688">
    <property type="term" value="P:response to copper ion"/>
    <property type="evidence" value="ECO:0007669"/>
    <property type="project" value="InterPro"/>
</dbReference>
<dbReference type="GO" id="GO:0005507">
    <property type="term" value="F:copper ion binding"/>
    <property type="evidence" value="ECO:0007669"/>
    <property type="project" value="InterPro"/>
</dbReference>
<reference evidence="5 6" key="1">
    <citation type="journal article" date="2018" name="Sci. Rep.">
        <title>Rhizobium tumorigenes sp. nov., a novel plant tumorigenic bacterium isolated from cane gall tumors on thornless blackberry.</title>
        <authorList>
            <person name="Kuzmanovi N."/>
            <person name="Smalla K."/>
            <person name="Gronow S."/>
            <person name="PuBawska J."/>
        </authorList>
    </citation>
    <scope>NUCLEOTIDE SEQUENCE [LARGE SCALE GENOMIC DNA]</scope>
    <source>
        <strain evidence="5 6">CCBAU 85046</strain>
    </source>
</reference>
<evidence type="ECO:0000313" key="5">
    <source>
        <dbReference type="EMBL" id="PZM07981.1"/>
    </source>
</evidence>
<dbReference type="InterPro" id="IPR014756">
    <property type="entry name" value="Ig_E-set"/>
</dbReference>
<dbReference type="EMBL" id="PCDP01000076">
    <property type="protein sequence ID" value="PZM07981.1"/>
    <property type="molecule type" value="Genomic_DNA"/>
</dbReference>
<dbReference type="OrthoDB" id="9796814at2"/>
<dbReference type="InterPro" id="IPR014755">
    <property type="entry name" value="Cu-Rt/internalin_Ig-like"/>
</dbReference>
<dbReference type="InterPro" id="IPR007348">
    <property type="entry name" value="CopC_dom"/>
</dbReference>
<dbReference type="Gene3D" id="2.60.40.1220">
    <property type="match status" value="1"/>
</dbReference>